<feature type="domain" description="NAD-dependent epimerase/dehydratase" evidence="11">
    <location>
        <begin position="5"/>
        <end position="263"/>
    </location>
</feature>
<evidence type="ECO:0000256" key="8">
    <source>
        <dbReference type="ARBA" id="ARBA00023144"/>
    </source>
</evidence>
<dbReference type="NCBIfam" id="TIGR01179">
    <property type="entry name" value="galE"/>
    <property type="match status" value="1"/>
</dbReference>
<keyword evidence="9 10" id="KW-0413">Isomerase</keyword>
<keyword evidence="13" id="KW-1185">Reference proteome</keyword>
<name>A0ABQ5VHW7_9RHOB</name>
<protein>
    <recommendedName>
        <fullName evidence="6 10">UDP-glucose 4-epimerase</fullName>
        <ecNumber evidence="5 10">5.1.3.2</ecNumber>
    </recommendedName>
</protein>
<dbReference type="SUPFAM" id="SSF51735">
    <property type="entry name" value="NAD(P)-binding Rossmann-fold domains"/>
    <property type="match status" value="1"/>
</dbReference>
<keyword evidence="7 10" id="KW-0520">NAD</keyword>
<reference evidence="12" key="1">
    <citation type="journal article" date="2014" name="Int. J. Syst. Evol. Microbiol.">
        <title>Complete genome of a new Firmicutes species belonging to the dominant human colonic microbiota ('Ruminococcus bicirculans') reveals two chromosomes and a selective capacity to utilize plant glucans.</title>
        <authorList>
            <consortium name="NISC Comparative Sequencing Program"/>
            <person name="Wegmann U."/>
            <person name="Louis P."/>
            <person name="Goesmann A."/>
            <person name="Henrissat B."/>
            <person name="Duncan S.H."/>
            <person name="Flint H.J."/>
        </authorList>
    </citation>
    <scope>NUCLEOTIDE SEQUENCE</scope>
    <source>
        <strain evidence="12">NBRC 109915</strain>
    </source>
</reference>
<dbReference type="Gene3D" id="3.40.50.720">
    <property type="entry name" value="NAD(P)-binding Rossmann-like Domain"/>
    <property type="match status" value="1"/>
</dbReference>
<evidence type="ECO:0000256" key="7">
    <source>
        <dbReference type="ARBA" id="ARBA00023027"/>
    </source>
</evidence>
<comment type="cofactor">
    <cofactor evidence="2 10">
        <name>NAD(+)</name>
        <dbReference type="ChEBI" id="CHEBI:57540"/>
    </cofactor>
</comment>
<evidence type="ECO:0000256" key="3">
    <source>
        <dbReference type="ARBA" id="ARBA00004947"/>
    </source>
</evidence>
<dbReference type="InterPro" id="IPR036291">
    <property type="entry name" value="NAD(P)-bd_dom_sf"/>
</dbReference>
<dbReference type="InterPro" id="IPR001509">
    <property type="entry name" value="Epimerase_deHydtase"/>
</dbReference>
<organism evidence="12 13">
    <name type="scientific">Sulfitobacter pacificus</name>
    <dbReference type="NCBI Taxonomy" id="1499314"/>
    <lineage>
        <taxon>Bacteria</taxon>
        <taxon>Pseudomonadati</taxon>
        <taxon>Pseudomonadota</taxon>
        <taxon>Alphaproteobacteria</taxon>
        <taxon>Rhodobacterales</taxon>
        <taxon>Roseobacteraceae</taxon>
        <taxon>Sulfitobacter</taxon>
    </lineage>
</organism>
<evidence type="ECO:0000259" key="11">
    <source>
        <dbReference type="Pfam" id="PF01370"/>
    </source>
</evidence>
<comment type="subunit">
    <text evidence="10">Homodimer.</text>
</comment>
<comment type="catalytic activity">
    <reaction evidence="1 10">
        <text>UDP-alpha-D-glucose = UDP-alpha-D-galactose</text>
        <dbReference type="Rhea" id="RHEA:22168"/>
        <dbReference type="ChEBI" id="CHEBI:58885"/>
        <dbReference type="ChEBI" id="CHEBI:66914"/>
        <dbReference type="EC" id="5.1.3.2"/>
    </reaction>
</comment>
<dbReference type="Proteomes" id="UP001161388">
    <property type="component" value="Unassembled WGS sequence"/>
</dbReference>
<evidence type="ECO:0000256" key="5">
    <source>
        <dbReference type="ARBA" id="ARBA00013189"/>
    </source>
</evidence>
<dbReference type="RefSeq" id="WP_284372121.1">
    <property type="nucleotide sequence ID" value="NZ_BSNL01000001.1"/>
</dbReference>
<comment type="pathway">
    <text evidence="3 10">Carbohydrate metabolism; galactose metabolism.</text>
</comment>
<evidence type="ECO:0000256" key="10">
    <source>
        <dbReference type="RuleBase" id="RU366046"/>
    </source>
</evidence>
<gene>
    <name evidence="12" type="ORF">GCM10007927_15060</name>
</gene>
<dbReference type="PANTHER" id="PTHR43725:SF47">
    <property type="entry name" value="UDP-GLUCOSE 4-EPIMERASE"/>
    <property type="match status" value="1"/>
</dbReference>
<dbReference type="InterPro" id="IPR005886">
    <property type="entry name" value="UDP_G4E"/>
</dbReference>
<evidence type="ECO:0000313" key="12">
    <source>
        <dbReference type="EMBL" id="GLQ26703.1"/>
    </source>
</evidence>
<dbReference type="EMBL" id="BSNL01000001">
    <property type="protein sequence ID" value="GLQ26703.1"/>
    <property type="molecule type" value="Genomic_DNA"/>
</dbReference>
<comment type="caution">
    <text evidence="12">The sequence shown here is derived from an EMBL/GenBank/DDBJ whole genome shotgun (WGS) entry which is preliminary data.</text>
</comment>
<comment type="similarity">
    <text evidence="4 10">Belongs to the NAD(P)-dependent epimerase/dehydratase family.</text>
</comment>
<sequence>MPATILLTGGAGFVGSHTYVALIEAGYKVVIVDDFSNAARDVPDRLAQITGAPVIAYDVDVADAAALEAVFCSHQFDAVIHLAAKKSVPQSLANPQGFFNSNITALLTLLRVMGQHQLRTIVYSSSATVYGVPEALPIPEHAPLSYTNPYGLSKLLGEQFLNQKMRAGREWKAGILRYFNPAGAHPSGLIGEAPLSDGGNLMPLVARVAKGQLPGLAIFGGDYGTPDGTGIRDYIHVCDLAEGHVLSVNRLLQQGCSHTVNLGKGRGYSVLELIKTYEKVSGQVIHYRFKARREGDVAASYADPSLASSVLGFRAKRNLLDMCQSSWRWETISDPDWYPRKLPAAPMAMPHQVPSAMPLAH</sequence>
<accession>A0ABQ5VHW7</accession>
<dbReference type="Gene3D" id="3.90.25.10">
    <property type="entry name" value="UDP-galactose 4-epimerase, domain 1"/>
    <property type="match status" value="1"/>
</dbReference>
<evidence type="ECO:0000256" key="1">
    <source>
        <dbReference type="ARBA" id="ARBA00000083"/>
    </source>
</evidence>
<dbReference type="Pfam" id="PF01370">
    <property type="entry name" value="Epimerase"/>
    <property type="match status" value="1"/>
</dbReference>
<evidence type="ECO:0000313" key="13">
    <source>
        <dbReference type="Proteomes" id="UP001161388"/>
    </source>
</evidence>
<evidence type="ECO:0000256" key="2">
    <source>
        <dbReference type="ARBA" id="ARBA00001911"/>
    </source>
</evidence>
<keyword evidence="10" id="KW-0119">Carbohydrate metabolism</keyword>
<proteinExistence type="inferred from homology"/>
<keyword evidence="8" id="KW-0299">Galactose metabolism</keyword>
<evidence type="ECO:0000256" key="9">
    <source>
        <dbReference type="ARBA" id="ARBA00023235"/>
    </source>
</evidence>
<reference evidence="12" key="2">
    <citation type="submission" date="2023-01" db="EMBL/GenBank/DDBJ databases">
        <title>Draft genome sequence of Sulfitobacter pacificus strain NBRC 109915.</title>
        <authorList>
            <person name="Sun Q."/>
            <person name="Mori K."/>
        </authorList>
    </citation>
    <scope>NUCLEOTIDE SEQUENCE</scope>
    <source>
        <strain evidence="12">NBRC 109915</strain>
    </source>
</reference>
<dbReference type="EC" id="5.1.3.2" evidence="5 10"/>
<evidence type="ECO:0000256" key="4">
    <source>
        <dbReference type="ARBA" id="ARBA00007637"/>
    </source>
</evidence>
<evidence type="ECO:0000256" key="6">
    <source>
        <dbReference type="ARBA" id="ARBA00018569"/>
    </source>
</evidence>
<dbReference type="CDD" id="cd05247">
    <property type="entry name" value="UDP_G4E_1_SDR_e"/>
    <property type="match status" value="1"/>
</dbReference>
<dbReference type="PANTHER" id="PTHR43725">
    <property type="entry name" value="UDP-GLUCOSE 4-EPIMERASE"/>
    <property type="match status" value="1"/>
</dbReference>